<keyword evidence="4 14" id="KW-0645">Protease</keyword>
<dbReference type="Gene3D" id="2.30.42.10">
    <property type="match status" value="2"/>
</dbReference>
<evidence type="ECO:0000259" key="12">
    <source>
        <dbReference type="Pfam" id="PF02163"/>
    </source>
</evidence>
<evidence type="ECO:0000313" key="14">
    <source>
        <dbReference type="EMBL" id="BAO83552.1"/>
    </source>
</evidence>
<feature type="transmembrane region" description="Helical" evidence="11">
    <location>
        <begin position="96"/>
        <end position="116"/>
    </location>
</feature>
<dbReference type="Pfam" id="PF02163">
    <property type="entry name" value="Peptidase_M50"/>
    <property type="match status" value="1"/>
</dbReference>
<evidence type="ECO:0000256" key="10">
    <source>
        <dbReference type="ARBA" id="ARBA00023136"/>
    </source>
</evidence>
<evidence type="ECO:0000256" key="2">
    <source>
        <dbReference type="ARBA" id="ARBA00004141"/>
    </source>
</evidence>
<evidence type="ECO:0000256" key="8">
    <source>
        <dbReference type="ARBA" id="ARBA00022989"/>
    </source>
</evidence>
<sequence length="453" mass="48810">MLTLLAFLVAIGLLVAVHEYGHYRVAVACGVKVLRFSVGFGKPLWSWRSPRSGTEYVLGALPLGGYVRMLDEREAAVPAAERHLAFNTQSLRVRTAIVAAGPAANLLLAVLLYALVAWMGVPQPQPVLSTPAPASLAERAGVRGGEWVVALAREGDAPQPIESFGDLRWQLTRAALAQQDLKLWLASGPGEPGREVRLELSQVDVRHADATLMRQIGIEAPWSAPLLGQLTAEGAAVDAGLQPGDRVLRVDGLPVRDAAQLRQLIRLSAADGQPRTQRWHIERAGRVLELEVTPRPEQIERVWVGRIGGFVGATPDMAERSAGPLEGLWQGTVRTWEVSHLTLQMIGKMLSGQASLQNLSGPITIADYAGQSAALGLTSYLLFLALISVSLGVLNLLPLPVLDGGHLMYYLWEAVTGRPVSNAWMEGLQRIGIVLLLGLMSLAIFNDIARLLG</sequence>
<dbReference type="InterPro" id="IPR041489">
    <property type="entry name" value="PDZ_6"/>
</dbReference>
<dbReference type="EMBL" id="AP014569">
    <property type="protein sequence ID" value="BAO83552.1"/>
    <property type="molecule type" value="Genomic_DNA"/>
</dbReference>
<comment type="similarity">
    <text evidence="3 11">Belongs to the peptidase M50B family.</text>
</comment>
<dbReference type="RefSeq" id="WP_045535852.1">
    <property type="nucleotide sequence ID" value="NZ_AP014569.1"/>
</dbReference>
<evidence type="ECO:0000256" key="7">
    <source>
        <dbReference type="ARBA" id="ARBA00022833"/>
    </source>
</evidence>
<dbReference type="STRING" id="1458426.SMCB_1324"/>
<dbReference type="GO" id="GO:0016020">
    <property type="term" value="C:membrane"/>
    <property type="evidence" value="ECO:0007669"/>
    <property type="project" value="UniProtKB-SubCell"/>
</dbReference>
<keyword evidence="9 11" id="KW-0482">Metalloprotease</keyword>
<dbReference type="PANTHER" id="PTHR42837">
    <property type="entry name" value="REGULATOR OF SIGMA-E PROTEASE RSEP"/>
    <property type="match status" value="1"/>
</dbReference>
<evidence type="ECO:0000313" key="15">
    <source>
        <dbReference type="Proteomes" id="UP000066014"/>
    </source>
</evidence>
<evidence type="ECO:0000256" key="5">
    <source>
        <dbReference type="ARBA" id="ARBA00022692"/>
    </source>
</evidence>
<dbReference type="EC" id="3.4.24.-" evidence="11"/>
<dbReference type="KEGG" id="cbab:SMCB_1324"/>
<dbReference type="CDD" id="cd23081">
    <property type="entry name" value="cpPDZ_EcRseP-like"/>
    <property type="match status" value="1"/>
</dbReference>
<keyword evidence="6 11" id="KW-0378">Hydrolase</keyword>
<dbReference type="GO" id="GO:0006508">
    <property type="term" value="P:proteolysis"/>
    <property type="evidence" value="ECO:0007669"/>
    <property type="project" value="UniProtKB-KW"/>
</dbReference>
<evidence type="ECO:0000256" key="6">
    <source>
        <dbReference type="ARBA" id="ARBA00022801"/>
    </source>
</evidence>
<dbReference type="InterPro" id="IPR008915">
    <property type="entry name" value="Peptidase_M50"/>
</dbReference>
<dbReference type="CDD" id="cd06163">
    <property type="entry name" value="S2P-M50_PDZ_RseP-like"/>
    <property type="match status" value="1"/>
</dbReference>
<dbReference type="NCBIfam" id="TIGR00054">
    <property type="entry name" value="RIP metalloprotease RseP"/>
    <property type="match status" value="1"/>
</dbReference>
<keyword evidence="7 11" id="KW-0862">Zinc</keyword>
<dbReference type="OrthoDB" id="9782003at2"/>
<feature type="domain" description="Peptidase M50" evidence="12">
    <location>
        <begin position="6"/>
        <end position="438"/>
    </location>
</feature>
<feature type="transmembrane region" description="Helical" evidence="11">
    <location>
        <begin position="431"/>
        <end position="449"/>
    </location>
</feature>
<dbReference type="AlphaFoldDB" id="A0A060NP53"/>
<dbReference type="Pfam" id="PF17820">
    <property type="entry name" value="PDZ_6"/>
    <property type="match status" value="1"/>
</dbReference>
<protein>
    <recommendedName>
        <fullName evidence="11">Zinc metalloprotease</fullName>
        <ecNumber evidence="11">3.4.24.-</ecNumber>
    </recommendedName>
</protein>
<accession>A0A060NP53</accession>
<organism evidence="14 15">
    <name type="scientific">Serpentinimonas maccroryi</name>
    <dbReference type="NCBI Taxonomy" id="1458426"/>
    <lineage>
        <taxon>Bacteria</taxon>
        <taxon>Pseudomonadati</taxon>
        <taxon>Pseudomonadota</taxon>
        <taxon>Betaproteobacteria</taxon>
        <taxon>Burkholderiales</taxon>
        <taxon>Comamonadaceae</taxon>
        <taxon>Serpentinimonas</taxon>
    </lineage>
</organism>
<evidence type="ECO:0000256" key="4">
    <source>
        <dbReference type="ARBA" id="ARBA00022670"/>
    </source>
</evidence>
<keyword evidence="8 11" id="KW-1133">Transmembrane helix</keyword>
<dbReference type="GO" id="GO:0004222">
    <property type="term" value="F:metalloendopeptidase activity"/>
    <property type="evidence" value="ECO:0007669"/>
    <property type="project" value="InterPro"/>
</dbReference>
<dbReference type="SUPFAM" id="SSF50156">
    <property type="entry name" value="PDZ domain-like"/>
    <property type="match status" value="1"/>
</dbReference>
<reference evidence="14 15" key="1">
    <citation type="journal article" date="2014" name="Nat. Commun.">
        <title>Physiological and genomic features of highly alkaliphilic hydrogen-utilizing Betaproteobacteria from a continental serpentinizing site.</title>
        <authorList>
            <person name="Suzuki S."/>
            <person name="Kuenen J.G."/>
            <person name="Schipper K."/>
            <person name="van der Velde S."/>
            <person name="Ishii S."/>
            <person name="Wu A."/>
            <person name="Sorokin D.Y."/>
            <person name="Tenney A."/>
            <person name="Meng X.Y."/>
            <person name="Morrill P.L."/>
            <person name="Kamagata Y."/>
            <person name="Muyzer G."/>
            <person name="Nealson K.H."/>
        </authorList>
    </citation>
    <scope>NUCLEOTIDE SEQUENCE [LARGE SCALE GENOMIC DNA]</scope>
    <source>
        <strain evidence="14 15">B1</strain>
    </source>
</reference>
<dbReference type="InterPro" id="IPR036034">
    <property type="entry name" value="PDZ_sf"/>
</dbReference>
<keyword evidence="10 11" id="KW-0472">Membrane</keyword>
<gene>
    <name evidence="14" type="ORF">SMCB_1324</name>
</gene>
<comment type="subcellular location">
    <subcellularLocation>
        <location evidence="2">Membrane</location>
        <topology evidence="2">Multi-pass membrane protein</topology>
    </subcellularLocation>
</comment>
<evidence type="ECO:0000259" key="13">
    <source>
        <dbReference type="Pfam" id="PF17820"/>
    </source>
</evidence>
<evidence type="ECO:0000256" key="3">
    <source>
        <dbReference type="ARBA" id="ARBA00007931"/>
    </source>
</evidence>
<feature type="transmembrane region" description="Helical" evidence="11">
    <location>
        <begin position="380"/>
        <end position="402"/>
    </location>
</feature>
<keyword evidence="15" id="KW-1185">Reference proteome</keyword>
<comment type="cofactor">
    <cofactor evidence="1 11">
        <name>Zn(2+)</name>
        <dbReference type="ChEBI" id="CHEBI:29105"/>
    </cofactor>
</comment>
<name>A0A060NP53_9BURK</name>
<feature type="domain" description="PDZ" evidence="13">
    <location>
        <begin position="233"/>
        <end position="273"/>
    </location>
</feature>
<dbReference type="InterPro" id="IPR004387">
    <property type="entry name" value="Pept_M50_Zn"/>
</dbReference>
<keyword evidence="11" id="KW-0479">Metal-binding</keyword>
<evidence type="ECO:0000256" key="11">
    <source>
        <dbReference type="RuleBase" id="RU362031"/>
    </source>
</evidence>
<dbReference type="GO" id="GO:0046872">
    <property type="term" value="F:metal ion binding"/>
    <property type="evidence" value="ECO:0007669"/>
    <property type="project" value="UniProtKB-KW"/>
</dbReference>
<keyword evidence="5 11" id="KW-0812">Transmembrane</keyword>
<dbReference type="HOGENOM" id="CLU_025778_0_2_4"/>
<dbReference type="PANTHER" id="PTHR42837:SF2">
    <property type="entry name" value="MEMBRANE METALLOPROTEASE ARASP2, CHLOROPLASTIC-RELATED"/>
    <property type="match status" value="1"/>
</dbReference>
<evidence type="ECO:0000256" key="1">
    <source>
        <dbReference type="ARBA" id="ARBA00001947"/>
    </source>
</evidence>
<proteinExistence type="inferred from homology"/>
<evidence type="ECO:0000256" key="9">
    <source>
        <dbReference type="ARBA" id="ARBA00023049"/>
    </source>
</evidence>
<dbReference type="Proteomes" id="UP000066014">
    <property type="component" value="Chromosome"/>
</dbReference>